<organism evidence="1 2">
    <name type="scientific">Piscinibacter aquaticus</name>
    <dbReference type="NCBI Taxonomy" id="392597"/>
    <lineage>
        <taxon>Bacteria</taxon>
        <taxon>Pseudomonadati</taxon>
        <taxon>Pseudomonadota</taxon>
        <taxon>Betaproteobacteria</taxon>
        <taxon>Burkholderiales</taxon>
        <taxon>Sphaerotilaceae</taxon>
        <taxon>Piscinibacter</taxon>
    </lineage>
</organism>
<dbReference type="EMBL" id="VOPW01000001">
    <property type="protein sequence ID" value="TXC67196.1"/>
    <property type="molecule type" value="Genomic_DNA"/>
</dbReference>
<keyword evidence="2" id="KW-1185">Reference proteome</keyword>
<proteinExistence type="predicted"/>
<reference evidence="1 2" key="1">
    <citation type="submission" date="2019-08" db="EMBL/GenBank/DDBJ databases">
        <authorList>
            <person name="Khan S.A."/>
            <person name="Jeon C.O."/>
            <person name="Jeong S.E."/>
        </authorList>
    </citation>
    <scope>NUCLEOTIDE SEQUENCE [LARGE SCALE GENOMIC DNA]</scope>
    <source>
        <strain evidence="2">IMCC1728</strain>
    </source>
</reference>
<dbReference type="AlphaFoldDB" id="A0A5C6U5P4"/>
<accession>A0A5C6U5P4</accession>
<evidence type="ECO:0000313" key="1">
    <source>
        <dbReference type="EMBL" id="TXC67196.1"/>
    </source>
</evidence>
<comment type="caution">
    <text evidence="1">The sequence shown here is derived from an EMBL/GenBank/DDBJ whole genome shotgun (WGS) entry which is preliminary data.</text>
</comment>
<gene>
    <name evidence="1" type="ORF">FSC37_20210</name>
</gene>
<protein>
    <submittedName>
        <fullName evidence="1">Uncharacterized protein</fullName>
    </submittedName>
</protein>
<name>A0A5C6U5P4_9BURK</name>
<dbReference type="Proteomes" id="UP000321832">
    <property type="component" value="Unassembled WGS sequence"/>
</dbReference>
<sequence>MCEIAAGFWKAPARRVDIDQPLAQRGQLFPLDQRAEGAGAVRHAVNEAVHEGPAGDALVMGSLSTDVMSHELEKA</sequence>
<evidence type="ECO:0000313" key="2">
    <source>
        <dbReference type="Proteomes" id="UP000321832"/>
    </source>
</evidence>